<dbReference type="EMBL" id="JAFLRD010000004">
    <property type="protein sequence ID" value="MBO0415154.1"/>
    <property type="molecule type" value="Genomic_DNA"/>
</dbReference>
<comment type="caution">
    <text evidence="2">The sequence shown here is derived from an EMBL/GenBank/DDBJ whole genome shotgun (WGS) entry which is preliminary data.</text>
</comment>
<keyword evidence="3" id="KW-1185">Reference proteome</keyword>
<keyword evidence="1" id="KW-0812">Transmembrane</keyword>
<accession>A0ABS3GJC1</accession>
<keyword evidence="1" id="KW-1133">Transmembrane helix</keyword>
<evidence type="ECO:0000313" key="3">
    <source>
        <dbReference type="Proteomes" id="UP000664349"/>
    </source>
</evidence>
<keyword evidence="1" id="KW-0472">Membrane</keyword>
<feature type="transmembrane region" description="Helical" evidence="1">
    <location>
        <begin position="42"/>
        <end position="65"/>
    </location>
</feature>
<dbReference type="Proteomes" id="UP000664349">
    <property type="component" value="Unassembled WGS sequence"/>
</dbReference>
<proteinExistence type="predicted"/>
<evidence type="ECO:0000313" key="2">
    <source>
        <dbReference type="EMBL" id="MBO0415154.1"/>
    </source>
</evidence>
<evidence type="ECO:0008006" key="4">
    <source>
        <dbReference type="Google" id="ProtNLM"/>
    </source>
</evidence>
<organism evidence="2 3">
    <name type="scientific">Chromobacterium haemolyticum</name>
    <dbReference type="NCBI Taxonomy" id="394935"/>
    <lineage>
        <taxon>Bacteria</taxon>
        <taxon>Pseudomonadati</taxon>
        <taxon>Pseudomonadota</taxon>
        <taxon>Betaproteobacteria</taxon>
        <taxon>Neisseriales</taxon>
        <taxon>Chromobacteriaceae</taxon>
        <taxon>Chromobacterium</taxon>
    </lineage>
</organism>
<feature type="transmembrane region" description="Helical" evidence="1">
    <location>
        <begin position="77"/>
        <end position="101"/>
    </location>
</feature>
<sequence length="141" mass="15381">MPPPSPRRMKTPYLKILACGLTLFILLGPLVALLASGVVPMMAYLMGAIPALGFGLLLCLLRMLLARPIAGWQREWPRWLLALVAFLPGAFSGSAVTFVYARLAEPLLYNDLMNLYLGAMAGGVCNALFWLMRFGAPSRPD</sequence>
<name>A0ABS3GJC1_9NEIS</name>
<protein>
    <recommendedName>
        <fullName evidence="4">Transmembrane protein</fullName>
    </recommendedName>
</protein>
<gene>
    <name evidence="2" type="ORF">J1C50_06485</name>
</gene>
<evidence type="ECO:0000256" key="1">
    <source>
        <dbReference type="SAM" id="Phobius"/>
    </source>
</evidence>
<dbReference type="RefSeq" id="WP_152596858.1">
    <property type="nucleotide sequence ID" value="NZ_JAEILV010000014.1"/>
</dbReference>
<feature type="transmembrane region" description="Helical" evidence="1">
    <location>
        <begin position="113"/>
        <end position="132"/>
    </location>
</feature>
<reference evidence="2 3" key="1">
    <citation type="submission" date="2021-03" db="EMBL/GenBank/DDBJ databases">
        <title>First Case of infection caused by Chromobacterium haemolyticum derived from water in China.</title>
        <authorList>
            <person name="Chen J."/>
            <person name="Liu C."/>
        </authorList>
    </citation>
    <scope>NUCLEOTIDE SEQUENCE [LARGE SCALE GENOMIC DNA]</scope>
    <source>
        <strain evidence="2 3">WJ-5</strain>
    </source>
</reference>